<evidence type="ECO:0000256" key="1">
    <source>
        <dbReference type="SAM" id="MobiDB-lite"/>
    </source>
</evidence>
<keyword evidence="3" id="KW-0732">Signal</keyword>
<keyword evidence="2" id="KW-0812">Transmembrane</keyword>
<name>A0AAJ7FSH2_CEPCN</name>
<feature type="compositionally biased region" description="Polar residues" evidence="1">
    <location>
        <begin position="275"/>
        <end position="289"/>
    </location>
</feature>
<dbReference type="GeneID" id="107272888"/>
<feature type="compositionally biased region" description="Polar residues" evidence="1">
    <location>
        <begin position="330"/>
        <end position="347"/>
    </location>
</feature>
<sequence length="498" mass="55711">MLKKNMSRSLYIFAFGTLLSVSYTSGVGSAPATKFIIDEFRNGICPSSLRLYNSSYMSNCAKIVYPSELSHISENNSNTFLCLGLYDISYRICYFESRNPNFTVLPNDHDLDLQMKKLVQSSNNPSQFCEQQESWKYSPLYNKTQQAVSMLTIAFKDSFQCERICFDFTKKFNLLCAIWVWATQLPEISTFDQQNSMLYNNLNLASSIKNKSNKNDQTSHDMSSAAVSSSISKSEVIKNGKNKQNKKLPSGKENDSETLVNDYESKIPSKDNGRVQASTTSLSGAVQNHQDSEIEIKSSNVDKIHENSNTKSESPKDNTNKKFEGLEKSAGSTTDGKNVFSSQKMESTGASINQSVTLLQNTDDPKNFHSEDLSEDHAYGMSCTTEDGVGVVQDPSTSGPSLPKPSKIKDTLFLNPSIRTEDDSHFFTYFVVITFLCIGGYVGYHNKQKILAFVLEGRRSRGSRGRRRPNTASYRKLDCTLEEAVNSQCNSNVTHVIY</sequence>
<reference evidence="5" key="1">
    <citation type="submission" date="2025-08" db="UniProtKB">
        <authorList>
            <consortium name="RefSeq"/>
        </authorList>
    </citation>
    <scope>IDENTIFICATION</scope>
</reference>
<evidence type="ECO:0000256" key="3">
    <source>
        <dbReference type="SAM" id="SignalP"/>
    </source>
</evidence>
<evidence type="ECO:0000313" key="5">
    <source>
        <dbReference type="RefSeq" id="XP_015606001.1"/>
    </source>
</evidence>
<keyword evidence="2" id="KW-0472">Membrane</keyword>
<dbReference type="AlphaFoldDB" id="A0AAJ7FSH2"/>
<feature type="compositionally biased region" description="Basic and acidic residues" evidence="1">
    <location>
        <begin position="263"/>
        <end position="273"/>
    </location>
</feature>
<dbReference type="PANTHER" id="PTHR16502:SF0">
    <property type="entry name" value="KERATINOCYTE-ASSOCIATED TRANSMEMBRANE PROTEIN 2"/>
    <property type="match status" value="1"/>
</dbReference>
<accession>A0AAJ7FSH2</accession>
<dbReference type="Proteomes" id="UP000694920">
    <property type="component" value="Unplaced"/>
</dbReference>
<feature type="transmembrane region" description="Helical" evidence="2">
    <location>
        <begin position="426"/>
        <end position="444"/>
    </location>
</feature>
<dbReference type="Pfam" id="PF17818">
    <property type="entry name" value="KCT2"/>
    <property type="match status" value="1"/>
</dbReference>
<feature type="compositionally biased region" description="Low complexity" evidence="1">
    <location>
        <begin position="223"/>
        <end position="234"/>
    </location>
</feature>
<organism evidence="4 5">
    <name type="scientific">Cephus cinctus</name>
    <name type="common">Wheat stem sawfly</name>
    <dbReference type="NCBI Taxonomy" id="211228"/>
    <lineage>
        <taxon>Eukaryota</taxon>
        <taxon>Metazoa</taxon>
        <taxon>Ecdysozoa</taxon>
        <taxon>Arthropoda</taxon>
        <taxon>Hexapoda</taxon>
        <taxon>Insecta</taxon>
        <taxon>Pterygota</taxon>
        <taxon>Neoptera</taxon>
        <taxon>Endopterygota</taxon>
        <taxon>Hymenoptera</taxon>
        <taxon>Cephoidea</taxon>
        <taxon>Cephidae</taxon>
        <taxon>Cephus</taxon>
    </lineage>
</organism>
<feature type="region of interest" description="Disordered" evidence="1">
    <location>
        <begin position="385"/>
        <end position="406"/>
    </location>
</feature>
<evidence type="ECO:0000256" key="2">
    <source>
        <dbReference type="SAM" id="Phobius"/>
    </source>
</evidence>
<feature type="compositionally biased region" description="Basic and acidic residues" evidence="1">
    <location>
        <begin position="290"/>
        <end position="327"/>
    </location>
</feature>
<feature type="chain" id="PRO_5042478476" evidence="3">
    <location>
        <begin position="25"/>
        <end position="498"/>
    </location>
</feature>
<dbReference type="InterPro" id="IPR037645">
    <property type="entry name" value="KCT2"/>
</dbReference>
<proteinExistence type="predicted"/>
<keyword evidence="4" id="KW-1185">Reference proteome</keyword>
<keyword evidence="2" id="KW-1133">Transmembrane helix</keyword>
<evidence type="ECO:0000313" key="4">
    <source>
        <dbReference type="Proteomes" id="UP000694920"/>
    </source>
</evidence>
<dbReference type="PANTHER" id="PTHR16502">
    <property type="entry name" value="KERATINOCYTE-ASSOCIATED TRANSMEMBRANE PROTEIN 2"/>
    <property type="match status" value="1"/>
</dbReference>
<feature type="signal peptide" evidence="3">
    <location>
        <begin position="1"/>
        <end position="24"/>
    </location>
</feature>
<gene>
    <name evidence="5" type="primary">LOC107272888</name>
</gene>
<feature type="region of interest" description="Disordered" evidence="1">
    <location>
        <begin position="210"/>
        <end position="347"/>
    </location>
</feature>
<dbReference type="KEGG" id="ccin:107272888"/>
<dbReference type="RefSeq" id="XP_015606001.1">
    <property type="nucleotide sequence ID" value="XM_015750515.2"/>
</dbReference>
<protein>
    <submittedName>
        <fullName evidence="5">Trans-Golgi network integral membrane protein 2 isoform X1</fullName>
    </submittedName>
</protein>